<evidence type="ECO:0000313" key="2">
    <source>
        <dbReference type="Proteomes" id="UP000300142"/>
    </source>
</evidence>
<reference evidence="2" key="1">
    <citation type="submission" date="2019-02" db="EMBL/GenBank/DDBJ databases">
        <title>Draft genome sequence of Sphaerospermopsis reniformis NIES-1949.</title>
        <authorList>
            <person name="Yamaguchi H."/>
            <person name="Suzuki S."/>
            <person name="Kawachi M."/>
        </authorList>
    </citation>
    <scope>NUCLEOTIDE SEQUENCE [LARGE SCALE GENOMIC DNA]</scope>
    <source>
        <strain evidence="2">NIES-1949</strain>
    </source>
</reference>
<dbReference type="AlphaFoldDB" id="A0A480A1J2"/>
<organism evidence="1 2">
    <name type="scientific">Sphaerospermopsis reniformis</name>
    <dbReference type="NCBI Taxonomy" id="531300"/>
    <lineage>
        <taxon>Bacteria</taxon>
        <taxon>Bacillati</taxon>
        <taxon>Cyanobacteriota</taxon>
        <taxon>Cyanophyceae</taxon>
        <taxon>Nostocales</taxon>
        <taxon>Aphanizomenonaceae</taxon>
        <taxon>Sphaerospermopsis</taxon>
    </lineage>
</organism>
<protein>
    <submittedName>
        <fullName evidence="1">Uncharacterized protein</fullName>
    </submittedName>
</protein>
<proteinExistence type="predicted"/>
<accession>A0A480A1J2</accession>
<comment type="caution">
    <text evidence="1">The sequence shown here is derived from an EMBL/GenBank/DDBJ whole genome shotgun (WGS) entry which is preliminary data.</text>
</comment>
<keyword evidence="2" id="KW-1185">Reference proteome</keyword>
<gene>
    <name evidence="1" type="ORF">SR1949_24660</name>
</gene>
<sequence>MRITLDIPDEMVESLESHKEDLPKILALGLREINANPKGGISGLAEVLEFLAMLPSPEQILSLRLSSEVQDKIDALLEKNRHQGWDENDLVLWQHYEFIEHLVRLAKAQALLKLQASYE</sequence>
<dbReference type="EMBL" id="BJCE01000074">
    <property type="protein sequence ID" value="GCL37358.1"/>
    <property type="molecule type" value="Genomic_DNA"/>
</dbReference>
<evidence type="ECO:0000313" key="1">
    <source>
        <dbReference type="EMBL" id="GCL37358.1"/>
    </source>
</evidence>
<name>A0A480A1J2_9CYAN</name>
<dbReference type="RefSeq" id="WP_137667575.1">
    <property type="nucleotide sequence ID" value="NZ_BJCE01000074.1"/>
</dbReference>
<dbReference type="Proteomes" id="UP000300142">
    <property type="component" value="Unassembled WGS sequence"/>
</dbReference>